<dbReference type="STRING" id="1123062.SAMN02745775_10760"/>
<dbReference type="GO" id="GO:0016829">
    <property type="term" value="F:lyase activity"/>
    <property type="evidence" value="ECO:0007669"/>
    <property type="project" value="UniProtKB-KW"/>
</dbReference>
<dbReference type="InterPro" id="IPR015422">
    <property type="entry name" value="PyrdxlP-dep_Trfase_small"/>
</dbReference>
<dbReference type="RefSeq" id="WP_092961259.1">
    <property type="nucleotide sequence ID" value="NZ_FOSQ01000007.1"/>
</dbReference>
<dbReference type="Proteomes" id="UP000199473">
    <property type="component" value="Unassembled WGS sequence"/>
</dbReference>
<keyword evidence="4" id="KW-1185">Reference proteome</keyword>
<name>A0A1I4C8X7_9PROT</name>
<dbReference type="Gene3D" id="3.40.640.10">
    <property type="entry name" value="Type I PLP-dependent aspartate aminotransferase-like (Major domain)"/>
    <property type="match status" value="1"/>
</dbReference>
<gene>
    <name evidence="3" type="ORF">SAMN02745775_10760</name>
</gene>
<organism evidence="3 4">
    <name type="scientific">Falsiroseomonas stagni DSM 19981</name>
    <dbReference type="NCBI Taxonomy" id="1123062"/>
    <lineage>
        <taxon>Bacteria</taxon>
        <taxon>Pseudomonadati</taxon>
        <taxon>Pseudomonadota</taxon>
        <taxon>Alphaproteobacteria</taxon>
        <taxon>Acetobacterales</taxon>
        <taxon>Roseomonadaceae</taxon>
        <taxon>Falsiroseomonas</taxon>
    </lineage>
</organism>
<proteinExistence type="predicted"/>
<feature type="domain" description="Aminotransferase class V" evidence="2">
    <location>
        <begin position="56"/>
        <end position="335"/>
    </location>
</feature>
<evidence type="ECO:0000259" key="2">
    <source>
        <dbReference type="Pfam" id="PF00266"/>
    </source>
</evidence>
<dbReference type="InterPro" id="IPR015424">
    <property type="entry name" value="PyrdxlP-dep_Trfase"/>
</dbReference>
<dbReference type="SUPFAM" id="SSF53383">
    <property type="entry name" value="PLP-dependent transferases"/>
    <property type="match status" value="1"/>
</dbReference>
<evidence type="ECO:0000256" key="1">
    <source>
        <dbReference type="ARBA" id="ARBA00022898"/>
    </source>
</evidence>
<keyword evidence="1" id="KW-0663">Pyridoxal phosphate</keyword>
<sequence>MLDLRAHFSRFLGARPGRLHVAAHSHHPWPDATRDAQLAAWDVAAEHQDDKWSVVLGQVWQDAQRHVARHIGAPDPASIVFAPNTHEFVIRILSSLPTQRPARILTTDGEFHSFARQVARLEEEGLVHVTRIASDPGPDCLPRLAEAARAGFDLVWTSEVFFHSGYAQEDFRDLAQAAGDAVLVIDGYHGFMARPVDISAVADRAFYLAGGYKYAMAGEGACFMHCPPGWLPRPRATGWYAAFGALAASDGSVPYATDGWRMMGATFDPSGLYRLNAAMDWLAAQRIDTAAISAHAHALQARFVAGLAGTGLHPRHLAVPVTERRRGNFLAFDLDDAGGWQARLAAADIVTDRRGRRLRFGFGLYHAADDIDRLLDRLRHLP</sequence>
<dbReference type="InterPro" id="IPR015421">
    <property type="entry name" value="PyrdxlP-dep_Trfase_major"/>
</dbReference>
<dbReference type="AlphaFoldDB" id="A0A1I4C8X7"/>
<dbReference type="OrthoDB" id="5501089at2"/>
<protein>
    <submittedName>
        <fullName evidence="3">Selenocysteine lyase/Cysteine desulfurase</fullName>
    </submittedName>
</protein>
<reference evidence="3 4" key="1">
    <citation type="submission" date="2016-10" db="EMBL/GenBank/DDBJ databases">
        <authorList>
            <person name="de Groot N.N."/>
        </authorList>
    </citation>
    <scope>NUCLEOTIDE SEQUENCE [LARGE SCALE GENOMIC DNA]</scope>
    <source>
        <strain evidence="3 4">DSM 19981</strain>
    </source>
</reference>
<dbReference type="Gene3D" id="3.90.1150.10">
    <property type="entry name" value="Aspartate Aminotransferase, domain 1"/>
    <property type="match status" value="1"/>
</dbReference>
<evidence type="ECO:0000313" key="3">
    <source>
        <dbReference type="EMBL" id="SFK77618.1"/>
    </source>
</evidence>
<dbReference type="InterPro" id="IPR000192">
    <property type="entry name" value="Aminotrans_V_dom"/>
</dbReference>
<evidence type="ECO:0000313" key="4">
    <source>
        <dbReference type="Proteomes" id="UP000199473"/>
    </source>
</evidence>
<dbReference type="EMBL" id="FOSQ01000007">
    <property type="protein sequence ID" value="SFK77618.1"/>
    <property type="molecule type" value="Genomic_DNA"/>
</dbReference>
<accession>A0A1I4C8X7</accession>
<keyword evidence="3" id="KW-0456">Lyase</keyword>
<dbReference type="Pfam" id="PF00266">
    <property type="entry name" value="Aminotran_5"/>
    <property type="match status" value="1"/>
</dbReference>